<evidence type="ECO:0000256" key="1">
    <source>
        <dbReference type="SAM" id="MobiDB-lite"/>
    </source>
</evidence>
<accession>A0A6C0F216</accession>
<keyword evidence="2" id="KW-1133">Transmembrane helix</keyword>
<name>A0A6C0F216_9ZZZZ</name>
<feature type="transmembrane region" description="Helical" evidence="2">
    <location>
        <begin position="31"/>
        <end position="53"/>
    </location>
</feature>
<feature type="region of interest" description="Disordered" evidence="1">
    <location>
        <begin position="64"/>
        <end position="84"/>
    </location>
</feature>
<proteinExistence type="predicted"/>
<sequence length="84" mass="8965">MPKRGGGFLETMVASGVGAYAAKNSSSMKGLLWTLAKYVLVIVVVSFILFSVLRMMSTENFVPVTPSKTGDDKTETPAGNVILH</sequence>
<keyword evidence="2" id="KW-0472">Membrane</keyword>
<organism evidence="3">
    <name type="scientific">viral metagenome</name>
    <dbReference type="NCBI Taxonomy" id="1070528"/>
    <lineage>
        <taxon>unclassified sequences</taxon>
        <taxon>metagenomes</taxon>
        <taxon>organismal metagenomes</taxon>
    </lineage>
</organism>
<dbReference type="EMBL" id="MN739024">
    <property type="protein sequence ID" value="QHT35606.1"/>
    <property type="molecule type" value="Genomic_DNA"/>
</dbReference>
<protein>
    <submittedName>
        <fullName evidence="3">Uncharacterized protein</fullName>
    </submittedName>
</protein>
<dbReference type="AlphaFoldDB" id="A0A6C0F216"/>
<reference evidence="3" key="1">
    <citation type="journal article" date="2020" name="Nature">
        <title>Giant virus diversity and host interactions through global metagenomics.</title>
        <authorList>
            <person name="Schulz F."/>
            <person name="Roux S."/>
            <person name="Paez-Espino D."/>
            <person name="Jungbluth S."/>
            <person name="Walsh D.A."/>
            <person name="Denef V.J."/>
            <person name="McMahon K.D."/>
            <person name="Konstantinidis K.T."/>
            <person name="Eloe-Fadrosh E.A."/>
            <person name="Kyrpides N.C."/>
            <person name="Woyke T."/>
        </authorList>
    </citation>
    <scope>NUCLEOTIDE SEQUENCE</scope>
    <source>
        <strain evidence="3">GVMAG-M-3300009180-45</strain>
    </source>
</reference>
<evidence type="ECO:0000313" key="3">
    <source>
        <dbReference type="EMBL" id="QHT35606.1"/>
    </source>
</evidence>
<keyword evidence="2" id="KW-0812">Transmembrane</keyword>
<evidence type="ECO:0000256" key="2">
    <source>
        <dbReference type="SAM" id="Phobius"/>
    </source>
</evidence>